<evidence type="ECO:0000313" key="2">
    <source>
        <dbReference type="EMBL" id="WDE99193.1"/>
    </source>
</evidence>
<proteinExistence type="inferred from homology"/>
<dbReference type="Pfam" id="PF04525">
    <property type="entry name" value="LOR"/>
    <property type="match status" value="1"/>
</dbReference>
<dbReference type="Gene3D" id="2.40.160.200">
    <property type="entry name" value="LURP1-related"/>
    <property type="match status" value="1"/>
</dbReference>
<evidence type="ECO:0000256" key="1">
    <source>
        <dbReference type="ARBA" id="ARBA00005437"/>
    </source>
</evidence>
<dbReference type="RefSeq" id="WP_274154053.1">
    <property type="nucleotide sequence ID" value="NZ_CP117812.1"/>
</dbReference>
<sequence length="164" mass="19054">MKYIMKEKFFSLGDNYEIKTEKEKLAYVVKGKAFSFGNKLKVCDANDRDLAFIEQKVLSMMPRYRLYKGELLFAEIQQKISWFKKTFILDVPGPNDYTIKGDFWNHKYEFFRKGKVVAEVNKKMFTWSGTYGIDVIDGEDDLAIISTAIIIDLCMSDNNASANY</sequence>
<dbReference type="EMBL" id="CP117812">
    <property type="protein sequence ID" value="WDE99193.1"/>
    <property type="molecule type" value="Genomic_DNA"/>
</dbReference>
<dbReference type="Proteomes" id="UP001214250">
    <property type="component" value="Chromosome 2"/>
</dbReference>
<comment type="similarity">
    <text evidence="1">Belongs to the LOR family.</text>
</comment>
<keyword evidence="3" id="KW-1185">Reference proteome</keyword>
<evidence type="ECO:0000313" key="3">
    <source>
        <dbReference type="Proteomes" id="UP001214250"/>
    </source>
</evidence>
<dbReference type="InterPro" id="IPR038595">
    <property type="entry name" value="LOR_sf"/>
</dbReference>
<gene>
    <name evidence="2" type="ORF">PQO03_15265</name>
</gene>
<dbReference type="InterPro" id="IPR007612">
    <property type="entry name" value="LOR"/>
</dbReference>
<dbReference type="SUPFAM" id="SSF54518">
    <property type="entry name" value="Tubby C-terminal domain-like"/>
    <property type="match status" value="1"/>
</dbReference>
<reference evidence="2 3" key="1">
    <citation type="submission" date="2023-02" db="EMBL/GenBank/DDBJ databases">
        <title>Genome sequence of Lentisphaera profundi SAORIC-696.</title>
        <authorList>
            <person name="Kim e."/>
            <person name="Cho J.-C."/>
            <person name="Choi A."/>
            <person name="Kang I."/>
        </authorList>
    </citation>
    <scope>NUCLEOTIDE SEQUENCE [LARGE SCALE GENOMIC DNA]</scope>
    <source>
        <strain evidence="2 3">SAORIC-696</strain>
    </source>
</reference>
<dbReference type="InterPro" id="IPR025659">
    <property type="entry name" value="Tubby-like_C"/>
</dbReference>
<protein>
    <submittedName>
        <fullName evidence="2">LURP-one-related family protein</fullName>
    </submittedName>
</protein>
<organism evidence="2 3">
    <name type="scientific">Lentisphaera profundi</name>
    <dbReference type="NCBI Taxonomy" id="1658616"/>
    <lineage>
        <taxon>Bacteria</taxon>
        <taxon>Pseudomonadati</taxon>
        <taxon>Lentisphaerota</taxon>
        <taxon>Lentisphaeria</taxon>
        <taxon>Lentisphaerales</taxon>
        <taxon>Lentisphaeraceae</taxon>
        <taxon>Lentisphaera</taxon>
    </lineage>
</organism>
<accession>A0ABY7W4M6</accession>
<name>A0ABY7W4M6_9BACT</name>